<organism evidence="2 3">
    <name type="scientific">Streptomyces hydrogenans</name>
    <dbReference type="NCBI Taxonomy" id="1873719"/>
    <lineage>
        <taxon>Bacteria</taxon>
        <taxon>Bacillati</taxon>
        <taxon>Actinomycetota</taxon>
        <taxon>Actinomycetes</taxon>
        <taxon>Kitasatosporales</taxon>
        <taxon>Streptomycetaceae</taxon>
        <taxon>Streptomyces</taxon>
    </lineage>
</organism>
<dbReference type="RefSeq" id="WP_190221247.1">
    <property type="nucleotide sequence ID" value="NZ_BNBS01000001.1"/>
</dbReference>
<name>A0ABQ3PIS3_9ACTN</name>
<reference evidence="2" key="1">
    <citation type="submission" date="2024-05" db="EMBL/GenBank/DDBJ databases">
        <title>Whole genome shotgun sequence of Streptomyces hydrogenans NBRC 13475.</title>
        <authorList>
            <person name="Komaki H."/>
            <person name="Tamura T."/>
        </authorList>
    </citation>
    <scope>NUCLEOTIDE SEQUENCE</scope>
    <source>
        <strain evidence="2">NBRC 13475</strain>
    </source>
</reference>
<evidence type="ECO:0000313" key="3">
    <source>
        <dbReference type="Proteomes" id="UP001052739"/>
    </source>
</evidence>
<dbReference type="InterPro" id="IPR018958">
    <property type="entry name" value="Knr4/Smi1-like_dom"/>
</dbReference>
<gene>
    <name evidence="2" type="ORF">Shyd_62940</name>
</gene>
<protein>
    <submittedName>
        <fullName evidence="2">SMI1/KNR4 family protein</fullName>
    </submittedName>
</protein>
<comment type="caution">
    <text evidence="2">The sequence shown here is derived from an EMBL/GenBank/DDBJ whole genome shotgun (WGS) entry which is preliminary data.</text>
</comment>
<evidence type="ECO:0000313" key="2">
    <source>
        <dbReference type="EMBL" id="GHI24923.1"/>
    </source>
</evidence>
<evidence type="ECO:0000259" key="1">
    <source>
        <dbReference type="Pfam" id="PF09346"/>
    </source>
</evidence>
<dbReference type="EMBL" id="BNDW01000068">
    <property type="protein sequence ID" value="GHI24923.1"/>
    <property type="molecule type" value="Genomic_DNA"/>
</dbReference>
<sequence length="195" mass="20248">MTDVNDLLTRVAAKAAASSGPLPPPASAGAVAEAERVLGFALPPLLARLYREVADGGFGPDYLLLPLTGQGRTVLGEYASERAASAEGETPYWPAGVLPVLDWGCGMYAAVDCREESGTVLLFDPNALDDDGADAWFVDAGDLAGWLETWLGGTGWYREDAHDDEGAAAPVPMPWEAAAARIAEAPPEPGPAVLA</sequence>
<dbReference type="Proteomes" id="UP001052739">
    <property type="component" value="Unassembled WGS sequence"/>
</dbReference>
<feature type="domain" description="Knr4/Smi1-like" evidence="1">
    <location>
        <begin position="25"/>
        <end position="148"/>
    </location>
</feature>
<dbReference type="Pfam" id="PF09346">
    <property type="entry name" value="SMI1_KNR4"/>
    <property type="match status" value="1"/>
</dbReference>
<keyword evidence="3" id="KW-1185">Reference proteome</keyword>
<dbReference type="InterPro" id="IPR037883">
    <property type="entry name" value="Knr4/Smi1-like_sf"/>
</dbReference>
<accession>A0ABQ3PIS3</accession>
<proteinExistence type="predicted"/>
<dbReference type="SUPFAM" id="SSF160631">
    <property type="entry name" value="SMI1/KNR4-like"/>
    <property type="match status" value="1"/>
</dbReference>